<dbReference type="AlphaFoldDB" id="A0AAN7EI81"/>
<dbReference type="EMBL" id="JAXUIC010000009">
    <property type="protein sequence ID" value="KAK4572381.1"/>
    <property type="molecule type" value="Genomic_DNA"/>
</dbReference>
<feature type="transmembrane region" description="Helical" evidence="8">
    <location>
        <begin position="139"/>
        <end position="160"/>
    </location>
</feature>
<evidence type="ECO:0000256" key="8">
    <source>
        <dbReference type="SAM" id="Phobius"/>
    </source>
</evidence>
<evidence type="ECO:0000313" key="9">
    <source>
        <dbReference type="EMBL" id="KAK4572381.1"/>
    </source>
</evidence>
<evidence type="ECO:0000256" key="7">
    <source>
        <dbReference type="SAM" id="MobiDB-lite"/>
    </source>
</evidence>
<evidence type="ECO:0000256" key="3">
    <source>
        <dbReference type="ARBA" id="ARBA00022729"/>
    </source>
</evidence>
<feature type="compositionally biased region" description="Pro residues" evidence="7">
    <location>
        <begin position="206"/>
        <end position="216"/>
    </location>
</feature>
<evidence type="ECO:0000256" key="1">
    <source>
        <dbReference type="ARBA" id="ARBA00004127"/>
    </source>
</evidence>
<evidence type="ECO:0000256" key="2">
    <source>
        <dbReference type="ARBA" id="ARBA00022692"/>
    </source>
</evidence>
<evidence type="ECO:0000256" key="4">
    <source>
        <dbReference type="ARBA" id="ARBA00022989"/>
    </source>
</evidence>
<evidence type="ECO:0000256" key="5">
    <source>
        <dbReference type="ARBA" id="ARBA00023136"/>
    </source>
</evidence>
<gene>
    <name evidence="9" type="ORF">RGQ29_030711</name>
</gene>
<organism evidence="9 10">
    <name type="scientific">Quercus rubra</name>
    <name type="common">Northern red oak</name>
    <name type="synonym">Quercus borealis</name>
    <dbReference type="NCBI Taxonomy" id="3512"/>
    <lineage>
        <taxon>Eukaryota</taxon>
        <taxon>Viridiplantae</taxon>
        <taxon>Streptophyta</taxon>
        <taxon>Embryophyta</taxon>
        <taxon>Tracheophyta</taxon>
        <taxon>Spermatophyta</taxon>
        <taxon>Magnoliopsida</taxon>
        <taxon>eudicotyledons</taxon>
        <taxon>Gunneridae</taxon>
        <taxon>Pentapetalae</taxon>
        <taxon>rosids</taxon>
        <taxon>fabids</taxon>
        <taxon>Fagales</taxon>
        <taxon>Fagaceae</taxon>
        <taxon>Quercus</taxon>
    </lineage>
</organism>
<dbReference type="Proteomes" id="UP001324115">
    <property type="component" value="Unassembled WGS sequence"/>
</dbReference>
<feature type="transmembrane region" description="Helical" evidence="8">
    <location>
        <begin position="90"/>
        <end position="112"/>
    </location>
</feature>
<evidence type="ECO:0000256" key="6">
    <source>
        <dbReference type="ARBA" id="ARBA00029467"/>
    </source>
</evidence>
<dbReference type="Pfam" id="PF06749">
    <property type="entry name" value="DUF1218"/>
    <property type="match status" value="1"/>
</dbReference>
<sequence>MEPKVVVISVVAGFLGLLAVILGFVAEVTRIKMDQVLFDGLNCIYPSSPATALGIVALLAIILSQIIITVATGCICCCKRGSLPTTSNWTAAQACFSFSWFSVVIAAILLVLGSAYNNSQQTTIQGDSYFQCYVVKPGIFAGGAIMSLASVVCGLFAYILTQGKNSPTGQPQFQAGSPNQAGIAMGQPQPQYQWGNQGGVPAGPTKFPPQGPQEHV</sequence>
<keyword evidence="4 8" id="KW-1133">Transmembrane helix</keyword>
<keyword evidence="5 8" id="KW-0472">Membrane</keyword>
<proteinExistence type="inferred from homology"/>
<name>A0AAN7EI81_QUERU</name>
<evidence type="ECO:0000313" key="10">
    <source>
        <dbReference type="Proteomes" id="UP001324115"/>
    </source>
</evidence>
<comment type="caution">
    <text evidence="9">The sequence shown here is derived from an EMBL/GenBank/DDBJ whole genome shotgun (WGS) entry which is preliminary data.</text>
</comment>
<protein>
    <submittedName>
        <fullName evidence="9">Uncharacterized protein</fullName>
    </submittedName>
</protein>
<keyword evidence="2 8" id="KW-0812">Transmembrane</keyword>
<feature type="transmembrane region" description="Helical" evidence="8">
    <location>
        <begin position="5"/>
        <end position="26"/>
    </location>
</feature>
<reference evidence="9 10" key="1">
    <citation type="journal article" date="2023" name="G3 (Bethesda)">
        <title>A haplotype-resolved chromosome-scale genome for Quercus rubra L. provides insights into the genetics of adaptive traits for red oak species.</title>
        <authorList>
            <person name="Kapoor B."/>
            <person name="Jenkins J."/>
            <person name="Schmutz J."/>
            <person name="Zhebentyayeva T."/>
            <person name="Kuelheim C."/>
            <person name="Coggeshall M."/>
            <person name="Heim C."/>
            <person name="Lasky J.R."/>
            <person name="Leites L."/>
            <person name="Islam-Faridi N."/>
            <person name="Romero-Severson J."/>
            <person name="DeLeo V.L."/>
            <person name="Lucas S.M."/>
            <person name="Lazic D."/>
            <person name="Gailing O."/>
            <person name="Carlson J."/>
            <person name="Staton M."/>
        </authorList>
    </citation>
    <scope>NUCLEOTIDE SEQUENCE [LARGE SCALE GENOMIC DNA]</scope>
    <source>
        <strain evidence="9">Pseudo-F2</strain>
    </source>
</reference>
<keyword evidence="10" id="KW-1185">Reference proteome</keyword>
<comment type="similarity">
    <text evidence="6">Belongs to the DESIGUAL family.</text>
</comment>
<feature type="transmembrane region" description="Helical" evidence="8">
    <location>
        <begin position="55"/>
        <end position="78"/>
    </location>
</feature>
<dbReference type="PANTHER" id="PTHR31769">
    <property type="entry name" value="OS07G0462200 PROTEIN-RELATED"/>
    <property type="match status" value="1"/>
</dbReference>
<comment type="subcellular location">
    <subcellularLocation>
        <location evidence="1">Endomembrane system</location>
        <topology evidence="1">Multi-pass membrane protein</topology>
    </subcellularLocation>
</comment>
<feature type="region of interest" description="Disordered" evidence="7">
    <location>
        <begin position="186"/>
        <end position="216"/>
    </location>
</feature>
<dbReference type="InterPro" id="IPR052222">
    <property type="entry name" value="DESIGUAL"/>
</dbReference>
<dbReference type="InterPro" id="IPR009606">
    <property type="entry name" value="DEAL/Modifying_wall_lignin1/2"/>
</dbReference>
<keyword evidence="3" id="KW-0732">Signal</keyword>
<accession>A0AAN7EI81</accession>
<dbReference type="GO" id="GO:0012505">
    <property type="term" value="C:endomembrane system"/>
    <property type="evidence" value="ECO:0007669"/>
    <property type="project" value="UniProtKB-SubCell"/>
</dbReference>